<evidence type="ECO:0000313" key="5">
    <source>
        <dbReference type="Proteomes" id="UP000011761"/>
    </source>
</evidence>
<feature type="domain" description="Rax2-like C-terminal" evidence="1">
    <location>
        <begin position="906"/>
        <end position="1150"/>
    </location>
</feature>
<dbReference type="AlphaFoldDB" id="M2MFA9"/>
<protein>
    <submittedName>
        <fullName evidence="4">Uncharacterized protein</fullName>
    </submittedName>
</protein>
<dbReference type="SUPFAM" id="SSF63829">
    <property type="entry name" value="Calcium-dependent phosphotriesterase"/>
    <property type="match status" value="1"/>
</dbReference>
<dbReference type="Pfam" id="PF20843">
    <property type="entry name" value="Rax2_3"/>
    <property type="match status" value="1"/>
</dbReference>
<name>M2MFA9_BAUPA</name>
<dbReference type="GO" id="GO:1902929">
    <property type="term" value="C:plasma membrane of growing cell tip"/>
    <property type="evidence" value="ECO:0007669"/>
    <property type="project" value="TreeGrafter"/>
</dbReference>
<dbReference type="InterPro" id="IPR011043">
    <property type="entry name" value="Gal_Oxase/kelch_b-propeller"/>
</dbReference>
<evidence type="ECO:0000259" key="2">
    <source>
        <dbReference type="Pfam" id="PF20842"/>
    </source>
</evidence>
<dbReference type="OrthoDB" id="2503993at2759"/>
<dbReference type="GeneID" id="19115265"/>
<evidence type="ECO:0000313" key="4">
    <source>
        <dbReference type="EMBL" id="EMC95326.1"/>
    </source>
</evidence>
<feature type="domain" description="Rax2-like third" evidence="3">
    <location>
        <begin position="380"/>
        <end position="542"/>
    </location>
</feature>
<dbReference type="PANTHER" id="PTHR31778:SF2">
    <property type="entry name" value="BUD SITE SELECTION PROTEIN RAX2"/>
    <property type="match status" value="1"/>
</dbReference>
<organism evidence="4 5">
    <name type="scientific">Baudoinia panamericana (strain UAMH 10762)</name>
    <name type="common">Angels' share fungus</name>
    <name type="synonym">Baudoinia compniacensis (strain UAMH 10762)</name>
    <dbReference type="NCBI Taxonomy" id="717646"/>
    <lineage>
        <taxon>Eukaryota</taxon>
        <taxon>Fungi</taxon>
        <taxon>Dikarya</taxon>
        <taxon>Ascomycota</taxon>
        <taxon>Pezizomycotina</taxon>
        <taxon>Dothideomycetes</taxon>
        <taxon>Dothideomycetidae</taxon>
        <taxon>Mycosphaerellales</taxon>
        <taxon>Teratosphaeriaceae</taxon>
        <taxon>Baudoinia</taxon>
    </lineage>
</organism>
<gene>
    <name evidence="4" type="ORF">BAUCODRAFT_536505</name>
</gene>
<dbReference type="PANTHER" id="PTHR31778">
    <property type="entry name" value="BUD SITE SELECTION PROTEIN RAX2"/>
    <property type="match status" value="1"/>
</dbReference>
<dbReference type="Pfam" id="PF20842">
    <property type="entry name" value="Rax2_2"/>
    <property type="match status" value="1"/>
</dbReference>
<dbReference type="SUPFAM" id="SSF50965">
    <property type="entry name" value="Galactose oxidase, central domain"/>
    <property type="match status" value="1"/>
</dbReference>
<dbReference type="KEGG" id="bcom:BAUCODRAFT_536505"/>
<feature type="domain" description="Rax2-like second" evidence="2">
    <location>
        <begin position="228"/>
        <end position="369"/>
    </location>
</feature>
<proteinExistence type="predicted"/>
<dbReference type="RefSeq" id="XP_007677843.1">
    <property type="nucleotide sequence ID" value="XM_007679653.1"/>
</dbReference>
<dbReference type="EMBL" id="KB445557">
    <property type="protein sequence ID" value="EMC95326.1"/>
    <property type="molecule type" value="Genomic_DNA"/>
</dbReference>
<dbReference type="HOGENOM" id="CLU_005863_0_0_1"/>
<evidence type="ECO:0000259" key="3">
    <source>
        <dbReference type="Pfam" id="PF20843"/>
    </source>
</evidence>
<dbReference type="InterPro" id="IPR048266">
    <property type="entry name" value="Rax2-like_second"/>
</dbReference>
<dbReference type="InterPro" id="IPR048265">
    <property type="entry name" value="Rax2-like_third"/>
</dbReference>
<reference evidence="4 5" key="1">
    <citation type="journal article" date="2012" name="PLoS Pathog.">
        <title>Diverse lifestyles and strategies of plant pathogenesis encoded in the genomes of eighteen Dothideomycetes fungi.</title>
        <authorList>
            <person name="Ohm R.A."/>
            <person name="Feau N."/>
            <person name="Henrissat B."/>
            <person name="Schoch C.L."/>
            <person name="Horwitz B.A."/>
            <person name="Barry K.W."/>
            <person name="Condon B.J."/>
            <person name="Copeland A.C."/>
            <person name="Dhillon B."/>
            <person name="Glaser F."/>
            <person name="Hesse C.N."/>
            <person name="Kosti I."/>
            <person name="LaButti K."/>
            <person name="Lindquist E.A."/>
            <person name="Lucas S."/>
            <person name="Salamov A.A."/>
            <person name="Bradshaw R.E."/>
            <person name="Ciuffetti L."/>
            <person name="Hamelin R.C."/>
            <person name="Kema G.H.J."/>
            <person name="Lawrence C."/>
            <person name="Scott J.A."/>
            <person name="Spatafora J.W."/>
            <person name="Turgeon B.G."/>
            <person name="de Wit P.J.G.M."/>
            <person name="Zhong S."/>
            <person name="Goodwin S.B."/>
            <person name="Grigoriev I.V."/>
        </authorList>
    </citation>
    <scope>NUCLEOTIDE SEQUENCE [LARGE SCALE GENOMIC DNA]</scope>
    <source>
        <strain evidence="4 5">UAMH 10762</strain>
    </source>
</reference>
<keyword evidence="5" id="KW-1185">Reference proteome</keyword>
<evidence type="ECO:0000259" key="1">
    <source>
        <dbReference type="Pfam" id="PF12768"/>
    </source>
</evidence>
<accession>M2MFA9</accession>
<dbReference type="OMA" id="NMYTPGC"/>
<dbReference type="STRING" id="717646.M2MFA9"/>
<sequence length="1173" mass="121577">MRSILSQLLAIGPELAAFILTSPILHIRTAHAVTQSSIPSPNLDLTSLGRVAIAGDFDSISLYTFAGQNENIFNTNGSQSLLTRYPNGAFQSLGLADAYIRTMCPFIQKDGSLAGVVVGGNFTSLGGVEAQSIALWNPNTTQITALPGLSGSVSAVYCDDSSGTVYVGGMFMGGNSTNAIAWTTGWTNLPFAGFNGPVTSITKNAAGNIVFGGDFDGLGNATTPQQPDGQVVNLGSARITTEGTTAVAAYSNPSSIICNTGQSSSWLLADDTTGYWQGNFSFGFNPTKLRLYNTQQDGRGTRQFYFQILSTGGILNLDYYDANGQPQSCSAPCPLANNASAQDFHFVPPVGMNAFRIVITGWYGAGGGLSGIEMFQDDIYSFAVNDFNEPQCDSVSTGSSATAYPASGVWTRRANNGNTSSDYLSASLNATSQIGPSTSVVFSPDIRQSGNYSIMLYTPGCIQDDSCSSRGLVNITTAVVSNQQPSSTTLYQTNNYDKYDQVYYGYVDVDTDSFKPTVTLTPLASQGAPLTVVAQRVRFELITTTGGLNGLFEYNPNIATVSTDFSSSAINAAGASLNAGAQVNIVQPIGSALYIAGSFTDPNANISNIMSINQNATTALPNGGLNGAVQTLYRNGTVMYMGGNFTNVAQSSIPGLANLAAFDTANNRWTPLGAGVNGPVTALVELALNVTEGNLEDCLSVNGIFTSVNGFASNAASASNGFAIWVPGRNNWLHNIPQSDISIQGQLTTMTQVPGFTPLYAGQISSQAVGLSGAVELVGSGQPALQSLGLRVVPGGGSSGSNSSAMRKRAISSSSNYTGVYQGLFHGESGLNITILAGRFEATTSNGSTVSNLVFLNNTAGASQTVTGVSGLDADSTFVSLATYQIELFAGGQVTGSVHGNSVNGLVVYDLATGAYTPTQPPALQNSAGGVIVNAIMVQPNTAAVYVGGQFSSAGSLPCSTLCYYDASARQWNTPGSGLAGTVNAMIWSTTTELVVAGNLSVAGMSTQLVRYDSKAQTYAPYSTTGAALPGPISVLTNANTQNTAFWAAGVATGNNSAYLAKYAGNTWTGVAGLGVGTTIRGLQLIDLTGPHGNTELVPATEVLMVMGNINLPSFGNVSAALFNGTTFQPFVLTNTQSGSQGSVGSVFVRYVPFSLLFPINFPDTNTSSTVLT</sequence>
<dbReference type="Pfam" id="PF12768">
    <property type="entry name" value="Rax2"/>
    <property type="match status" value="1"/>
</dbReference>
<dbReference type="Proteomes" id="UP000011761">
    <property type="component" value="Unassembled WGS sequence"/>
</dbReference>
<dbReference type="InterPro" id="IPR024982">
    <property type="entry name" value="Rax2-like_C"/>
</dbReference>
<dbReference type="eggNOG" id="ENOG502QQZD">
    <property type="taxonomic scope" value="Eukaryota"/>
</dbReference>